<organism evidence="5 6">
    <name type="scientific">Thalassotalea insulae</name>
    <dbReference type="NCBI Taxonomy" id="2056778"/>
    <lineage>
        <taxon>Bacteria</taxon>
        <taxon>Pseudomonadati</taxon>
        <taxon>Pseudomonadota</taxon>
        <taxon>Gammaproteobacteria</taxon>
        <taxon>Alteromonadales</taxon>
        <taxon>Colwelliaceae</taxon>
        <taxon>Thalassotalea</taxon>
    </lineage>
</organism>
<dbReference type="SUPFAM" id="SSF54637">
    <property type="entry name" value="Thioesterase/thiol ester dehydrase-isomerase"/>
    <property type="match status" value="2"/>
</dbReference>
<reference evidence="5 6" key="1">
    <citation type="submission" date="2023-03" db="EMBL/GenBank/DDBJ databases">
        <title>Draft genome sequence of Thalassotalea insulae KCTC 62186T.</title>
        <authorList>
            <person name="Sawabe T."/>
        </authorList>
    </citation>
    <scope>NUCLEOTIDE SEQUENCE [LARGE SCALE GENOMIC DNA]</scope>
    <source>
        <strain evidence="5 6">KCTC 62186</strain>
    </source>
</reference>
<evidence type="ECO:0000256" key="1">
    <source>
        <dbReference type="ARBA" id="ARBA00006538"/>
    </source>
</evidence>
<name>A0ABQ6GRV1_9GAMM</name>
<dbReference type="Proteomes" id="UP001157186">
    <property type="component" value="Unassembled WGS sequence"/>
</dbReference>
<evidence type="ECO:0000259" key="4">
    <source>
        <dbReference type="Pfam" id="PF13622"/>
    </source>
</evidence>
<evidence type="ECO:0000313" key="5">
    <source>
        <dbReference type="EMBL" id="GLX78642.1"/>
    </source>
</evidence>
<dbReference type="InterPro" id="IPR029069">
    <property type="entry name" value="HotDog_dom_sf"/>
</dbReference>
<dbReference type="CDD" id="cd03444">
    <property type="entry name" value="Thioesterase_II_repeat1"/>
    <property type="match status" value="1"/>
</dbReference>
<accession>A0ABQ6GRV1</accession>
<dbReference type="Pfam" id="PF13622">
    <property type="entry name" value="4HBT_3"/>
    <property type="match status" value="1"/>
</dbReference>
<evidence type="ECO:0000259" key="3">
    <source>
        <dbReference type="Pfam" id="PF02551"/>
    </source>
</evidence>
<feature type="domain" description="Acyl-CoA thioesterase 2 C-terminal" evidence="3">
    <location>
        <begin position="159"/>
        <end position="289"/>
    </location>
</feature>
<keyword evidence="6" id="KW-1185">Reference proteome</keyword>
<evidence type="ECO:0000256" key="2">
    <source>
        <dbReference type="ARBA" id="ARBA00022801"/>
    </source>
</evidence>
<dbReference type="InterPro" id="IPR003703">
    <property type="entry name" value="Acyl_CoA_thio"/>
</dbReference>
<dbReference type="InterPro" id="IPR042171">
    <property type="entry name" value="Acyl-CoA_hotdog"/>
</dbReference>
<protein>
    <submittedName>
        <fullName evidence="5">Acyl-CoA thioesterase II</fullName>
    </submittedName>
</protein>
<keyword evidence="2" id="KW-0378">Hydrolase</keyword>
<dbReference type="Pfam" id="PF02551">
    <property type="entry name" value="Acyl_CoA_thio"/>
    <property type="match status" value="1"/>
</dbReference>
<dbReference type="PANTHER" id="PTHR11066:SF34">
    <property type="entry name" value="ACYL-COENZYME A THIOESTERASE 8"/>
    <property type="match status" value="1"/>
</dbReference>
<dbReference type="PANTHER" id="PTHR11066">
    <property type="entry name" value="ACYL-COA THIOESTERASE"/>
    <property type="match status" value="1"/>
</dbReference>
<dbReference type="InterPro" id="IPR049449">
    <property type="entry name" value="TesB_ACOT8-like_N"/>
</dbReference>
<dbReference type="Gene3D" id="2.40.160.210">
    <property type="entry name" value="Acyl-CoA thioesterase, double hotdog domain"/>
    <property type="match status" value="1"/>
</dbReference>
<dbReference type="CDD" id="cd03445">
    <property type="entry name" value="Thioesterase_II_repeat2"/>
    <property type="match status" value="1"/>
</dbReference>
<dbReference type="NCBIfam" id="TIGR00189">
    <property type="entry name" value="tesB"/>
    <property type="match status" value="1"/>
</dbReference>
<dbReference type="EMBL" id="BSST01000001">
    <property type="protein sequence ID" value="GLX78642.1"/>
    <property type="molecule type" value="Genomic_DNA"/>
</dbReference>
<proteinExistence type="inferred from homology"/>
<comment type="caution">
    <text evidence="5">The sequence shown here is derived from an EMBL/GenBank/DDBJ whole genome shotgun (WGS) entry which is preliminary data.</text>
</comment>
<evidence type="ECO:0000313" key="6">
    <source>
        <dbReference type="Proteomes" id="UP001157186"/>
    </source>
</evidence>
<sequence>MIAHMGGCMSQVLDDLLALLTLEKIEQGLYRGQSQDLGFKALFGGQVMGQALSAAQETVDSARSTHSLHSYFLRPGDAQKPVVYEVENIRDGRSFNTRRVQAIQNGKAIFYMTASFQQEETGFDHQINMPKVAGPENLPSFTDFIFDHQQFIPENVRGKFLSEKPIELRPVEQYNWVKPEKTDAVCHMWIKANGNLPDDPRIHKYMLAYTSDFHFLPTALFPHGVSHWQPNFQIATIDHAMWFHRPFRFDDWLLYVMESPTSVGGRGLVRGQIFNQQGELVATTMQEGVIRQR</sequence>
<dbReference type="InterPro" id="IPR025652">
    <property type="entry name" value="TesB_C"/>
</dbReference>
<comment type="similarity">
    <text evidence="1">Belongs to the C/M/P thioester hydrolase family.</text>
</comment>
<feature type="domain" description="Acyl-CoA thioesterase-like N-terminal HotDog" evidence="4">
    <location>
        <begin position="41"/>
        <end position="117"/>
    </location>
</feature>
<gene>
    <name evidence="5" type="primary">tesB</name>
    <name evidence="5" type="ORF">tinsulaeT_19820</name>
</gene>